<evidence type="ECO:0000313" key="2">
    <source>
        <dbReference type="Proteomes" id="UP000013243"/>
    </source>
</evidence>
<dbReference type="EMBL" id="CP015230">
    <property type="protein sequence ID" value="ANP41460.1"/>
    <property type="molecule type" value="Genomic_DNA"/>
</dbReference>
<organism evidence="1 2">
    <name type="scientific">Tritonibacter mobilis F1926</name>
    <dbReference type="NCBI Taxonomy" id="1265309"/>
    <lineage>
        <taxon>Bacteria</taxon>
        <taxon>Pseudomonadati</taxon>
        <taxon>Pseudomonadota</taxon>
        <taxon>Alphaproteobacteria</taxon>
        <taxon>Rhodobacterales</taxon>
        <taxon>Paracoccaceae</taxon>
        <taxon>Tritonibacter</taxon>
    </lineage>
</organism>
<dbReference type="KEGG" id="rmb:K529_011845"/>
<gene>
    <name evidence="1" type="ORF">K529_011845</name>
</gene>
<dbReference type="RefSeq" id="WP_005644194.1">
    <property type="nucleotide sequence ID" value="NZ_CP015230.1"/>
</dbReference>
<protein>
    <submittedName>
        <fullName evidence="1">Uncharacterized protein</fullName>
    </submittedName>
</protein>
<dbReference type="GeneID" id="28250536"/>
<reference evidence="1 2" key="1">
    <citation type="journal article" date="2016" name="ISME J.">
        <title>Global occurrence and heterogeneity of the Roseobacter-clade species Ruegeria mobilis.</title>
        <authorList>
            <person name="Sonnenschein E."/>
            <person name="Gram L."/>
        </authorList>
    </citation>
    <scope>NUCLEOTIDE SEQUENCE [LARGE SCALE GENOMIC DNA]</scope>
    <source>
        <strain evidence="1 2">F1926</strain>
    </source>
</reference>
<dbReference type="Proteomes" id="UP000013243">
    <property type="component" value="Chromosome"/>
</dbReference>
<name>A0A1B1A4D0_9RHOB</name>
<proteinExistence type="predicted"/>
<dbReference type="STRING" id="1265309.K529_011845"/>
<accession>A0A1B1A4D0</accession>
<dbReference type="AlphaFoldDB" id="A0A1B1A4D0"/>
<sequence length="74" mass="8351">MSRELPRDIPDFERMGASFISHEASDVTRDRVQSLRHDGVPVRSWNSRSPEQEAEVAALVDNVTFENYLSAFGA</sequence>
<evidence type="ECO:0000313" key="1">
    <source>
        <dbReference type="EMBL" id="ANP41460.1"/>
    </source>
</evidence>